<feature type="region of interest" description="Disordered" evidence="2">
    <location>
        <begin position="272"/>
        <end position="324"/>
    </location>
</feature>
<reference evidence="3" key="1">
    <citation type="journal article" date="2013" name="Genetics">
        <title>The draft genome and transcriptome of Panagrellus redivivus are shaped by the harsh demands of a free-living lifestyle.</title>
        <authorList>
            <person name="Srinivasan J."/>
            <person name="Dillman A.R."/>
            <person name="Macchietto M.G."/>
            <person name="Heikkinen L."/>
            <person name="Lakso M."/>
            <person name="Fracchia K.M."/>
            <person name="Antoshechkin I."/>
            <person name="Mortazavi A."/>
            <person name="Wong G."/>
            <person name="Sternberg P.W."/>
        </authorList>
    </citation>
    <scope>NUCLEOTIDE SEQUENCE [LARGE SCALE GENOMIC DNA]</scope>
    <source>
        <strain evidence="3">MT8872</strain>
    </source>
</reference>
<dbReference type="Gene3D" id="6.10.250.1050">
    <property type="match status" value="1"/>
</dbReference>
<comment type="similarity">
    <text evidence="1">Belongs to the protein phosphatase inhibitor 2 family.</text>
</comment>
<name>A0A7E4W0R3_PANRE</name>
<organism evidence="3 4">
    <name type="scientific">Panagrellus redivivus</name>
    <name type="common">Microworm</name>
    <dbReference type="NCBI Taxonomy" id="6233"/>
    <lineage>
        <taxon>Eukaryota</taxon>
        <taxon>Metazoa</taxon>
        <taxon>Ecdysozoa</taxon>
        <taxon>Nematoda</taxon>
        <taxon>Chromadorea</taxon>
        <taxon>Rhabditida</taxon>
        <taxon>Tylenchina</taxon>
        <taxon>Panagrolaimomorpha</taxon>
        <taxon>Panagrolaimoidea</taxon>
        <taxon>Panagrolaimidae</taxon>
        <taxon>Panagrellus</taxon>
    </lineage>
</organism>
<keyword evidence="3" id="KW-1185">Reference proteome</keyword>
<dbReference type="GO" id="GO:0004864">
    <property type="term" value="F:protein phosphatase inhibitor activity"/>
    <property type="evidence" value="ECO:0007669"/>
    <property type="project" value="InterPro"/>
</dbReference>
<protein>
    <submittedName>
        <fullName evidence="4">Protein phosphatase inhibitor 2</fullName>
    </submittedName>
</protein>
<sequence>MPSGDKGEGLRSGVTRGSDKAIGQVEENTAGKIGHKEDASARLGVGYVRIETEEHGMKLSGKHNLTRAPEINLLYLHAGQKTAETPGKWVVDSMRTARSQARKRSVVCFCMLLNRLSIVDFLPSPRLRQTFRNAWPQAAPPACHLFVPLILTTMSDHEANNPEVLLQKKPRKSILKKHSSDDLGAAITRAAEAEAAADAEAPPVHKTSKSLHFDEMNIIATYHPEDKDYGHMKIDEPKTPYSGMSDVEEHNLMNDANHEKLAKGIKATITRSRTPTFSGDDVSEDELTEEGKQKKKKFLEARKKHYGNEATALHKSATPSDEED</sequence>
<dbReference type="InterPro" id="IPR007062">
    <property type="entry name" value="PPI-2"/>
</dbReference>
<dbReference type="WBParaSite" id="Pan_g5080.t1">
    <property type="protein sequence ID" value="Pan_g5080.t1"/>
    <property type="gene ID" value="Pan_g5080"/>
</dbReference>
<feature type="region of interest" description="Disordered" evidence="2">
    <location>
        <begin position="1"/>
        <end position="34"/>
    </location>
</feature>
<proteinExistence type="inferred from homology"/>
<accession>A0A7E4W0R3</accession>
<dbReference type="Proteomes" id="UP000492821">
    <property type="component" value="Unassembled WGS sequence"/>
</dbReference>
<evidence type="ECO:0000256" key="2">
    <source>
        <dbReference type="SAM" id="MobiDB-lite"/>
    </source>
</evidence>
<dbReference type="AlphaFoldDB" id="A0A7E4W0R3"/>
<dbReference type="GO" id="GO:0009966">
    <property type="term" value="P:regulation of signal transduction"/>
    <property type="evidence" value="ECO:0007669"/>
    <property type="project" value="InterPro"/>
</dbReference>
<feature type="compositionally biased region" description="Basic residues" evidence="2">
    <location>
        <begin position="293"/>
        <end position="305"/>
    </location>
</feature>
<dbReference type="PANTHER" id="PTHR12398">
    <property type="entry name" value="PROTEIN PHOSPHATASE INHIBITOR"/>
    <property type="match status" value="1"/>
</dbReference>
<dbReference type="Pfam" id="PF04979">
    <property type="entry name" value="IPP-2"/>
    <property type="match status" value="1"/>
</dbReference>
<evidence type="ECO:0000256" key="1">
    <source>
        <dbReference type="ARBA" id="ARBA00005472"/>
    </source>
</evidence>
<evidence type="ECO:0000313" key="3">
    <source>
        <dbReference type="Proteomes" id="UP000492821"/>
    </source>
</evidence>
<dbReference type="PANTHER" id="PTHR12398:SF20">
    <property type="entry name" value="PROTEIN PHOSPHATASE 1 REGULATORY INHIBITOR SUBUNIT 2"/>
    <property type="match status" value="1"/>
</dbReference>
<evidence type="ECO:0000313" key="4">
    <source>
        <dbReference type="WBParaSite" id="Pan_g5080.t1"/>
    </source>
</evidence>
<reference evidence="4" key="2">
    <citation type="submission" date="2020-10" db="UniProtKB">
        <authorList>
            <consortium name="WormBaseParasite"/>
        </authorList>
    </citation>
    <scope>IDENTIFICATION</scope>
</reference>